<dbReference type="GO" id="GO:0016787">
    <property type="term" value="F:hydrolase activity"/>
    <property type="evidence" value="ECO:0007669"/>
    <property type="project" value="UniProtKB-KW"/>
</dbReference>
<dbReference type="Pfam" id="PF00702">
    <property type="entry name" value="Hydrolase"/>
    <property type="match status" value="1"/>
</dbReference>
<dbReference type="AlphaFoldDB" id="A0A0G0UD76"/>
<reference evidence="1 2" key="1">
    <citation type="journal article" date="2015" name="Nature">
        <title>rRNA introns, odd ribosomes, and small enigmatic genomes across a large radiation of phyla.</title>
        <authorList>
            <person name="Brown C.T."/>
            <person name="Hug L.A."/>
            <person name="Thomas B.C."/>
            <person name="Sharon I."/>
            <person name="Castelle C.J."/>
            <person name="Singh A."/>
            <person name="Wilkins M.J."/>
            <person name="Williams K.H."/>
            <person name="Banfield J.F."/>
        </authorList>
    </citation>
    <scope>NUCLEOTIDE SEQUENCE [LARGE SCALE GENOMIC DNA]</scope>
</reference>
<dbReference type="InterPro" id="IPR023214">
    <property type="entry name" value="HAD_sf"/>
</dbReference>
<dbReference type="EMBL" id="LCAH01000007">
    <property type="protein sequence ID" value="KKR86904.1"/>
    <property type="molecule type" value="Genomic_DNA"/>
</dbReference>
<name>A0A0G0UD76_9BACT</name>
<evidence type="ECO:0000313" key="1">
    <source>
        <dbReference type="EMBL" id="KKR86904.1"/>
    </source>
</evidence>
<dbReference type="Proteomes" id="UP000034616">
    <property type="component" value="Unassembled WGS sequence"/>
</dbReference>
<dbReference type="InterPro" id="IPR036412">
    <property type="entry name" value="HAD-like_sf"/>
</dbReference>
<comment type="caution">
    <text evidence="1">The sequence shown here is derived from an EMBL/GenBank/DDBJ whole genome shotgun (WGS) entry which is preliminary data.</text>
</comment>
<keyword evidence="1" id="KW-0378">Hydrolase</keyword>
<dbReference type="PANTHER" id="PTHR43611:SF3">
    <property type="entry name" value="FLAVIN MONONUCLEOTIDE HYDROLASE 1, CHLOROPLATIC"/>
    <property type="match status" value="1"/>
</dbReference>
<organism evidence="1 2">
    <name type="scientific">Candidatus Uhrbacteria bacterium GW2011_GWC2_41_11</name>
    <dbReference type="NCBI Taxonomy" id="1618985"/>
    <lineage>
        <taxon>Bacteria</taxon>
        <taxon>Candidatus Uhriibacteriota</taxon>
    </lineage>
</organism>
<proteinExistence type="predicted"/>
<gene>
    <name evidence="1" type="ORF">UU35_C0007G0050</name>
</gene>
<evidence type="ECO:0000313" key="2">
    <source>
        <dbReference type="Proteomes" id="UP000034616"/>
    </source>
</evidence>
<dbReference type="Gene3D" id="3.40.50.1000">
    <property type="entry name" value="HAD superfamily/HAD-like"/>
    <property type="match status" value="1"/>
</dbReference>
<protein>
    <submittedName>
        <fullName evidence="1">HAD-superfamily hydrolase, subfamily IA, variant 3</fullName>
    </submittedName>
</protein>
<accession>A0A0G0UD76</accession>
<sequence>MIKAIFFDVDGVLIPNKFLFTDELKKDYGIDVQVMLPFFLGIFHECVIGKADVKEELAHVIQDWGWKGTVDDLMDYWFSKGSKIDEKMIEIVHILSKNGIRCFVATDQEKYRGDHFEKTLGHGQVFEQVFFSAQAGAVKREQMYWDYVFSILNKDASYPILPHETMFIDDDEGKVAAVARYGIPSYLFKDIEQFKIKLKEEQYFDEKVKRSII</sequence>
<dbReference type="SUPFAM" id="SSF56784">
    <property type="entry name" value="HAD-like"/>
    <property type="match status" value="1"/>
</dbReference>
<dbReference type="PANTHER" id="PTHR43611">
    <property type="entry name" value="ALPHA-D-GLUCOSE 1-PHOSPHATE PHOSPHATASE"/>
    <property type="match status" value="1"/>
</dbReference>